<keyword evidence="1" id="KW-0175">Coiled coil</keyword>
<sequence>MALPWLTALKVIPWKDVIAATPQVVKGAQKLYESVKTRPRPAEAPVSGDDIERLRHDPQALLDHVQQLNGRLARLDQQQRETAELLRALAEQNEKLAGAVETLRVRTRLLLRVSVVLVAAVVVLAIVAARLG</sequence>
<evidence type="ECO:0000256" key="2">
    <source>
        <dbReference type="SAM" id="Phobius"/>
    </source>
</evidence>
<accession>A0A7V8FL48</accession>
<protein>
    <recommendedName>
        <fullName evidence="5">Methyl-accepting chemotaxis protein</fullName>
    </recommendedName>
</protein>
<keyword evidence="2" id="KW-0812">Transmembrane</keyword>
<dbReference type="Proteomes" id="UP000461670">
    <property type="component" value="Unassembled WGS sequence"/>
</dbReference>
<keyword evidence="2" id="KW-1133">Transmembrane helix</keyword>
<feature type="transmembrane region" description="Helical" evidence="2">
    <location>
        <begin position="109"/>
        <end position="129"/>
    </location>
</feature>
<name>A0A7V8FL48_9BURK</name>
<reference evidence="4" key="1">
    <citation type="journal article" date="2020" name="MBio">
        <title>Horizontal gene transfer to a defensive symbiont with a reduced genome amongst a multipartite beetle microbiome.</title>
        <authorList>
            <person name="Waterworth S.C."/>
            <person name="Florez L.V."/>
            <person name="Rees E.R."/>
            <person name="Hertweck C."/>
            <person name="Kaltenpoth M."/>
            <person name="Kwan J.C."/>
        </authorList>
    </citation>
    <scope>NUCLEOTIDE SEQUENCE [LARGE SCALE GENOMIC DNA]</scope>
</reference>
<gene>
    <name evidence="3" type="ORF">GAK30_03455</name>
</gene>
<organism evidence="3 4">
    <name type="scientific">Paracidovorax wautersii</name>
    <dbReference type="NCBI Taxonomy" id="1177982"/>
    <lineage>
        <taxon>Bacteria</taxon>
        <taxon>Pseudomonadati</taxon>
        <taxon>Pseudomonadota</taxon>
        <taxon>Betaproteobacteria</taxon>
        <taxon>Burkholderiales</taxon>
        <taxon>Comamonadaceae</taxon>
        <taxon>Paracidovorax</taxon>
    </lineage>
</organism>
<proteinExistence type="predicted"/>
<keyword evidence="2" id="KW-0472">Membrane</keyword>
<dbReference type="AlphaFoldDB" id="A0A7V8FL48"/>
<evidence type="ECO:0008006" key="5">
    <source>
        <dbReference type="Google" id="ProtNLM"/>
    </source>
</evidence>
<evidence type="ECO:0000256" key="1">
    <source>
        <dbReference type="SAM" id="Coils"/>
    </source>
</evidence>
<comment type="caution">
    <text evidence="3">The sequence shown here is derived from an EMBL/GenBank/DDBJ whole genome shotgun (WGS) entry which is preliminary data.</text>
</comment>
<dbReference type="EMBL" id="WNDQ01000072">
    <property type="protein sequence ID" value="KAF1018852.1"/>
    <property type="molecule type" value="Genomic_DNA"/>
</dbReference>
<evidence type="ECO:0000313" key="4">
    <source>
        <dbReference type="Proteomes" id="UP000461670"/>
    </source>
</evidence>
<feature type="coiled-coil region" evidence="1">
    <location>
        <begin position="72"/>
        <end position="106"/>
    </location>
</feature>
<evidence type="ECO:0000313" key="3">
    <source>
        <dbReference type="EMBL" id="KAF1018852.1"/>
    </source>
</evidence>